<dbReference type="Gene3D" id="2.60.120.10">
    <property type="entry name" value="Jelly Rolls"/>
    <property type="match status" value="1"/>
</dbReference>
<dbReference type="SUPFAM" id="SSF51182">
    <property type="entry name" value="RmlC-like cupins"/>
    <property type="match status" value="1"/>
</dbReference>
<name>A0AAU9EL31_9BACT</name>
<evidence type="ECO:0000313" key="2">
    <source>
        <dbReference type="EMBL" id="BEQ15274.1"/>
    </source>
</evidence>
<dbReference type="RefSeq" id="WP_338599465.1">
    <property type="nucleotide sequence ID" value="NZ_AP028679.1"/>
</dbReference>
<dbReference type="EMBL" id="AP028679">
    <property type="protein sequence ID" value="BEQ15274.1"/>
    <property type="molecule type" value="Genomic_DNA"/>
</dbReference>
<evidence type="ECO:0000313" key="3">
    <source>
        <dbReference type="Proteomes" id="UP001366166"/>
    </source>
</evidence>
<dbReference type="InterPro" id="IPR011051">
    <property type="entry name" value="RmlC_Cupin_sf"/>
</dbReference>
<keyword evidence="3" id="KW-1185">Reference proteome</keyword>
<dbReference type="Pfam" id="PF07883">
    <property type="entry name" value="Cupin_2"/>
    <property type="match status" value="1"/>
</dbReference>
<dbReference type="Proteomes" id="UP001366166">
    <property type="component" value="Chromosome"/>
</dbReference>
<accession>A0AAU9EL31</accession>
<dbReference type="AlphaFoldDB" id="A0AAU9EL31"/>
<evidence type="ECO:0000259" key="1">
    <source>
        <dbReference type="Pfam" id="PF07883"/>
    </source>
</evidence>
<dbReference type="InterPro" id="IPR013096">
    <property type="entry name" value="Cupin_2"/>
</dbReference>
<dbReference type="PANTHER" id="PTHR40112">
    <property type="entry name" value="H2HPP ISOMERASE"/>
    <property type="match status" value="1"/>
</dbReference>
<protein>
    <recommendedName>
        <fullName evidence="1">Cupin type-2 domain-containing protein</fullName>
    </recommendedName>
</protein>
<sequence>MSNQAPFSDFIRSLPEAALGLKGVTAYLLAAPQGQAVFFDLPAGASVPLHSHGAQWGIVVSGELELTIGDKTEIYRSGQSYSIPAGVLHGATTLAPSQVIDVFAEPNRYSPRA</sequence>
<dbReference type="PANTHER" id="PTHR40112:SF1">
    <property type="entry name" value="H2HPP ISOMERASE"/>
    <property type="match status" value="1"/>
</dbReference>
<reference evidence="3" key="1">
    <citation type="journal article" date="2023" name="Arch. Microbiol.">
        <title>Desulfoferula mesophilus gen. nov. sp. nov., a mesophilic sulfate-reducing bacterium isolated from a brackish lake sediment.</title>
        <authorList>
            <person name="Watanabe T."/>
            <person name="Yabe T."/>
            <person name="Tsuji J.M."/>
            <person name="Fukui M."/>
        </authorList>
    </citation>
    <scope>NUCLEOTIDE SEQUENCE [LARGE SCALE GENOMIC DNA]</scope>
    <source>
        <strain evidence="3">12FAK</strain>
    </source>
</reference>
<proteinExistence type="predicted"/>
<feature type="domain" description="Cupin type-2" evidence="1">
    <location>
        <begin position="38"/>
        <end position="102"/>
    </location>
</feature>
<gene>
    <name evidence="2" type="ORF">FAK_23400</name>
</gene>
<dbReference type="InterPro" id="IPR014710">
    <property type="entry name" value="RmlC-like_jellyroll"/>
</dbReference>
<organism evidence="2 3">
    <name type="scientific">Desulfoferula mesophila</name>
    <dbReference type="NCBI Taxonomy" id="3058419"/>
    <lineage>
        <taxon>Bacteria</taxon>
        <taxon>Pseudomonadati</taxon>
        <taxon>Thermodesulfobacteriota</taxon>
        <taxon>Desulfarculia</taxon>
        <taxon>Desulfarculales</taxon>
        <taxon>Desulfarculaceae</taxon>
        <taxon>Desulfoferula</taxon>
    </lineage>
</organism>
<dbReference type="InterPro" id="IPR052535">
    <property type="entry name" value="Bacilysin_H2HPP_isomerase"/>
</dbReference>
<dbReference type="KEGG" id="dmp:FAK_23400"/>